<dbReference type="AlphaFoldDB" id="A0A428S0S5"/>
<keyword evidence="3" id="KW-1185">Reference proteome</keyword>
<dbReference type="PANTHER" id="PTHR38166:SF1">
    <property type="entry name" value="C2H2-TYPE DOMAIN-CONTAINING PROTEIN"/>
    <property type="match status" value="1"/>
</dbReference>
<evidence type="ECO:0000313" key="2">
    <source>
        <dbReference type="EMBL" id="RSL83439.1"/>
    </source>
</evidence>
<sequence length="339" mass="38470">MPFTPGAGLTRESSQPPPPANSAGIKRERSGQPGTHARNQSFRGSQSSLYGYSSEDDLDSSSSTSGSDSDDSSCSDSEHSSPGAAQEYVLPHDHRFQSSRPELVKSALDSLDAWMKSTRYVLPPDDRLPPRKRLRTSHWKEGDDSDDSIDGFVVVSPPVGYFHLACPFYVYNPARYQQCLLQYDLRSIEDVIRHLRRHHMKPPYCPRCSQTFDTLSSRDSHILERTCELRDLQPIEGINFYQESKLKRRDKIDLGEAKRWRRIYATAFPNSDLPRSPYLDRGCGKAVSMARDFWRVNGRLCVSQFLERSGFIGGEDERDRLAEEALCNLALEDMVRVIV</sequence>
<evidence type="ECO:0000256" key="1">
    <source>
        <dbReference type="SAM" id="MobiDB-lite"/>
    </source>
</evidence>
<name>A0A428S0S5_9HYPO</name>
<gene>
    <name evidence="2" type="ORF">CDV31_016830</name>
</gene>
<organism evidence="2 3">
    <name type="scientific">Fusarium ambrosium</name>
    <dbReference type="NCBI Taxonomy" id="131363"/>
    <lineage>
        <taxon>Eukaryota</taxon>
        <taxon>Fungi</taxon>
        <taxon>Dikarya</taxon>
        <taxon>Ascomycota</taxon>
        <taxon>Pezizomycotina</taxon>
        <taxon>Sordariomycetes</taxon>
        <taxon>Hypocreomycetidae</taxon>
        <taxon>Hypocreales</taxon>
        <taxon>Nectriaceae</taxon>
        <taxon>Fusarium</taxon>
        <taxon>Fusarium solani species complex</taxon>
    </lineage>
</organism>
<feature type="compositionally biased region" description="Polar residues" evidence="1">
    <location>
        <begin position="37"/>
        <end position="46"/>
    </location>
</feature>
<comment type="caution">
    <text evidence="2">The sequence shown here is derived from an EMBL/GenBank/DDBJ whole genome shotgun (WGS) entry which is preliminary data.</text>
</comment>
<reference evidence="2 3" key="1">
    <citation type="submission" date="2017-06" db="EMBL/GenBank/DDBJ databases">
        <title>Cmopartive genomic analysis of Ambrosia Fusariam Clade fungi.</title>
        <authorList>
            <person name="Stajich J.E."/>
            <person name="Carrillo J."/>
            <person name="Kijimoto T."/>
            <person name="Eskalen A."/>
            <person name="O'Donnell K."/>
            <person name="Kasson M."/>
        </authorList>
    </citation>
    <scope>NUCLEOTIDE SEQUENCE [LARGE SCALE GENOMIC DNA]</scope>
    <source>
        <strain evidence="2 3">NRRL 20438</strain>
    </source>
</reference>
<dbReference type="Proteomes" id="UP000288429">
    <property type="component" value="Unassembled WGS sequence"/>
</dbReference>
<evidence type="ECO:0000313" key="3">
    <source>
        <dbReference type="Proteomes" id="UP000288429"/>
    </source>
</evidence>
<evidence type="ECO:0008006" key="4">
    <source>
        <dbReference type="Google" id="ProtNLM"/>
    </source>
</evidence>
<proteinExistence type="predicted"/>
<accession>A0A428S0S5</accession>
<dbReference type="EMBL" id="NIZV01000651">
    <property type="protein sequence ID" value="RSL83439.1"/>
    <property type="molecule type" value="Genomic_DNA"/>
</dbReference>
<dbReference type="PANTHER" id="PTHR38166">
    <property type="entry name" value="C2H2-TYPE DOMAIN-CONTAINING PROTEIN-RELATED"/>
    <property type="match status" value="1"/>
</dbReference>
<protein>
    <recommendedName>
        <fullName evidence="4">C2H2-type domain-containing protein</fullName>
    </recommendedName>
</protein>
<feature type="region of interest" description="Disordered" evidence="1">
    <location>
        <begin position="1"/>
        <end position="84"/>
    </location>
</feature>